<dbReference type="EnsemblMetazoa" id="ACUA022336-RA">
    <property type="protein sequence ID" value="ACUA022336-PA"/>
    <property type="gene ID" value="ACUA022336"/>
</dbReference>
<evidence type="ECO:0000313" key="3">
    <source>
        <dbReference type="Proteomes" id="UP000075883"/>
    </source>
</evidence>
<feature type="chain" id="PRO_5008128656" description="Farnesoic acid O-methyl transferase domain-containing protein" evidence="1">
    <location>
        <begin position="27"/>
        <end position="225"/>
    </location>
</feature>
<dbReference type="Proteomes" id="UP000075883">
    <property type="component" value="Unassembled WGS sequence"/>
</dbReference>
<reference evidence="2" key="2">
    <citation type="submission" date="2020-05" db="UniProtKB">
        <authorList>
            <consortium name="EnsemblMetazoa"/>
        </authorList>
    </citation>
    <scope>IDENTIFICATION</scope>
    <source>
        <strain evidence="2">A-37</strain>
    </source>
</reference>
<name>A0A182MN89_9DIPT</name>
<evidence type="ECO:0000313" key="2">
    <source>
        <dbReference type="EnsemblMetazoa" id="ACUA022336-PA"/>
    </source>
</evidence>
<evidence type="ECO:0000256" key="1">
    <source>
        <dbReference type="SAM" id="SignalP"/>
    </source>
</evidence>
<dbReference type="AlphaFoldDB" id="A0A182MN89"/>
<protein>
    <recommendedName>
        <fullName evidence="4">Farnesoic acid O-methyl transferase domain-containing protein</fullName>
    </recommendedName>
</protein>
<dbReference type="EMBL" id="AXCM01011129">
    <property type="status" value="NOT_ANNOTATED_CDS"/>
    <property type="molecule type" value="Genomic_DNA"/>
</dbReference>
<proteinExistence type="predicted"/>
<reference evidence="3" key="1">
    <citation type="submission" date="2013-09" db="EMBL/GenBank/DDBJ databases">
        <title>The Genome Sequence of Anopheles culicifacies species A.</title>
        <authorList>
            <consortium name="The Broad Institute Genomics Platform"/>
            <person name="Neafsey D.E."/>
            <person name="Besansky N."/>
            <person name="Howell P."/>
            <person name="Walton C."/>
            <person name="Young S.K."/>
            <person name="Zeng Q."/>
            <person name="Gargeya S."/>
            <person name="Fitzgerald M."/>
            <person name="Haas B."/>
            <person name="Abouelleil A."/>
            <person name="Allen A.W."/>
            <person name="Alvarado L."/>
            <person name="Arachchi H.M."/>
            <person name="Berlin A.M."/>
            <person name="Chapman S.B."/>
            <person name="Gainer-Dewar J."/>
            <person name="Goldberg J."/>
            <person name="Griggs A."/>
            <person name="Gujja S."/>
            <person name="Hansen M."/>
            <person name="Howarth C."/>
            <person name="Imamovic A."/>
            <person name="Ireland A."/>
            <person name="Larimer J."/>
            <person name="McCowan C."/>
            <person name="Murphy C."/>
            <person name="Pearson M."/>
            <person name="Poon T.W."/>
            <person name="Priest M."/>
            <person name="Roberts A."/>
            <person name="Saif S."/>
            <person name="Shea T."/>
            <person name="Sisk P."/>
            <person name="Sykes S."/>
            <person name="Wortman J."/>
            <person name="Nusbaum C."/>
            <person name="Birren B."/>
        </authorList>
    </citation>
    <scope>NUCLEOTIDE SEQUENCE [LARGE SCALE GENOMIC DNA]</scope>
    <source>
        <strain evidence="3">A-37</strain>
    </source>
</reference>
<sequence length="225" mass="24270">MYPTYQLRALFVAVILCCFWTQPTTATLQLNNNPAVKEFGAADAALVLCFDKTVYAHSYSPTSLAHIAAKNINYVKVETLNPGINGGVDAEVTGGAIKKPNIVITLTDGGRKVIFKSNSGSGHVLNNNRNLVVQFGTYDAMFQECFYQKLYSGMISPQSVTFNNPAAKAINFIIVESDQEIAIGGITAALTSGAIGDKAITVQITSTPHSGKFLNNFEVKMFCEK</sequence>
<organism evidence="2 3">
    <name type="scientific">Anopheles culicifacies</name>
    <dbReference type="NCBI Taxonomy" id="139723"/>
    <lineage>
        <taxon>Eukaryota</taxon>
        <taxon>Metazoa</taxon>
        <taxon>Ecdysozoa</taxon>
        <taxon>Arthropoda</taxon>
        <taxon>Hexapoda</taxon>
        <taxon>Insecta</taxon>
        <taxon>Pterygota</taxon>
        <taxon>Neoptera</taxon>
        <taxon>Endopterygota</taxon>
        <taxon>Diptera</taxon>
        <taxon>Nematocera</taxon>
        <taxon>Culicoidea</taxon>
        <taxon>Culicidae</taxon>
        <taxon>Anophelinae</taxon>
        <taxon>Anopheles</taxon>
        <taxon>culicifacies species complex</taxon>
    </lineage>
</organism>
<dbReference type="VEuPathDB" id="VectorBase:ACUA022336"/>
<accession>A0A182MN89</accession>
<keyword evidence="1" id="KW-0732">Signal</keyword>
<keyword evidence="3" id="KW-1185">Reference proteome</keyword>
<feature type="signal peptide" evidence="1">
    <location>
        <begin position="1"/>
        <end position="26"/>
    </location>
</feature>
<evidence type="ECO:0008006" key="4">
    <source>
        <dbReference type="Google" id="ProtNLM"/>
    </source>
</evidence>